<evidence type="ECO:0000313" key="3">
    <source>
        <dbReference type="EMBL" id="QWV94254.1"/>
    </source>
</evidence>
<evidence type="ECO:0000256" key="1">
    <source>
        <dbReference type="ARBA" id="ARBA00022801"/>
    </source>
</evidence>
<dbReference type="EMBL" id="CP076723">
    <property type="protein sequence ID" value="QWV94254.1"/>
    <property type="molecule type" value="Genomic_DNA"/>
</dbReference>
<evidence type="ECO:0000259" key="2">
    <source>
        <dbReference type="Pfam" id="PF07687"/>
    </source>
</evidence>
<dbReference type="CDD" id="cd03890">
    <property type="entry name" value="M20_pepD"/>
    <property type="match status" value="1"/>
</dbReference>
<dbReference type="PANTHER" id="PTHR43501:SF1">
    <property type="entry name" value="CYTOSOL NON-SPECIFIC DIPEPTIDASE"/>
    <property type="match status" value="1"/>
</dbReference>
<dbReference type="InterPro" id="IPR001160">
    <property type="entry name" value="Peptidase_M20C"/>
</dbReference>
<accession>A0ABX8JC47</accession>
<sequence>MTDAIRGLEPQIFWNCFAAIAGIPRPSGREERIGEYILERAGQLGLERAKDDCGNIVVKLPATPGKERVRSICLQSHLDMVCEKNADKVHDFLKDPIELVRQGEVLTANGTTLGADNGIGVATSLAVMEDRSVEHGPLELLFTVEEETGLRGAKNLSPELVQSRILLNLDSEEEGALYIGCAGGRDTVARWALARDAAPAGSLPFRLTVKGLKGGHSGLEIDKGLGNAIKLLNRALVALSGQGARLAAIDGGNMRNAIPRECGAIIYLAPEQAANAQALVAELAATFAAELPTVDPGVQLTLERAEAGPATVMEPQLQRLVLKTIAALPSGVQRMSADIAGLVETSTNVSVIGTERDELVLITSQRSSSASRLTEVVETVRSIMELGGAVVEVSEGYPGWQPNVDSPVLKLAQRCYRDLYRKEPEVKAIHAGLECGIIGERIPGMDMVSFGPNMEKVHSPDERVYIESVGRYWRFVLEILKAAE</sequence>
<dbReference type="NCBIfam" id="TIGR01893">
    <property type="entry name" value="aa-his-dipept"/>
    <property type="match status" value="1"/>
</dbReference>
<dbReference type="PANTHER" id="PTHR43501">
    <property type="entry name" value="CYTOSOL NON-SPECIFIC DIPEPTIDASE"/>
    <property type="match status" value="1"/>
</dbReference>
<proteinExistence type="predicted"/>
<keyword evidence="4" id="KW-1185">Reference proteome</keyword>
<dbReference type="RefSeq" id="WP_216800991.1">
    <property type="nucleotide sequence ID" value="NZ_CP076723.1"/>
</dbReference>
<dbReference type="Pfam" id="PF07687">
    <property type="entry name" value="M20_dimer"/>
    <property type="match status" value="1"/>
</dbReference>
<evidence type="ECO:0000313" key="4">
    <source>
        <dbReference type="Proteomes" id="UP000683557"/>
    </source>
</evidence>
<dbReference type="Pfam" id="PF01546">
    <property type="entry name" value="Peptidase_M20"/>
    <property type="match status" value="1"/>
</dbReference>
<keyword evidence="1" id="KW-0378">Hydrolase</keyword>
<name>A0ABX8JC47_9BACT</name>
<dbReference type="Proteomes" id="UP000683557">
    <property type="component" value="Chromosome"/>
</dbReference>
<protein>
    <submittedName>
        <fullName evidence="3">Aminoacyl-histidine dipeptidase</fullName>
    </submittedName>
</protein>
<organism evidence="3 4">
    <name type="scientific">Geomonas oryzisoli</name>
    <dbReference type="NCBI Taxonomy" id="2847992"/>
    <lineage>
        <taxon>Bacteria</taxon>
        <taxon>Pseudomonadati</taxon>
        <taxon>Thermodesulfobacteriota</taxon>
        <taxon>Desulfuromonadia</taxon>
        <taxon>Geobacterales</taxon>
        <taxon>Geobacteraceae</taxon>
        <taxon>Geomonas</taxon>
    </lineage>
</organism>
<feature type="domain" description="Peptidase M20 dimerisation" evidence="2">
    <location>
        <begin position="209"/>
        <end position="292"/>
    </location>
</feature>
<dbReference type="PIRSF" id="PIRSF016599">
    <property type="entry name" value="Xaa-His_dipept"/>
    <property type="match status" value="1"/>
</dbReference>
<dbReference type="InterPro" id="IPR002933">
    <property type="entry name" value="Peptidase_M20"/>
</dbReference>
<gene>
    <name evidence="3" type="ORF">KP004_03455</name>
</gene>
<reference evidence="3 4" key="1">
    <citation type="submission" date="2021-06" db="EMBL/GenBank/DDBJ databases">
        <title>Gemonas diversity in paddy soil.</title>
        <authorList>
            <person name="Liu G."/>
        </authorList>
    </citation>
    <scope>NUCLEOTIDE SEQUENCE [LARGE SCALE GENOMIC DNA]</scope>
    <source>
        <strain evidence="3 4">RG10</strain>
    </source>
</reference>
<dbReference type="InterPro" id="IPR011650">
    <property type="entry name" value="Peptidase_M20_dimer"/>
</dbReference>